<keyword evidence="2" id="KW-1133">Transmembrane helix</keyword>
<feature type="region of interest" description="Disordered" evidence="1">
    <location>
        <begin position="93"/>
        <end position="250"/>
    </location>
</feature>
<protein>
    <recommendedName>
        <fullName evidence="5">DUF308 domain-containing protein</fullName>
    </recommendedName>
</protein>
<organism evidence="3 4">
    <name type="scientific">Bradyrhizobium canariense</name>
    <dbReference type="NCBI Taxonomy" id="255045"/>
    <lineage>
        <taxon>Bacteria</taxon>
        <taxon>Pseudomonadati</taxon>
        <taxon>Pseudomonadota</taxon>
        <taxon>Alphaproteobacteria</taxon>
        <taxon>Hyphomicrobiales</taxon>
        <taxon>Nitrobacteraceae</taxon>
        <taxon>Bradyrhizobium</taxon>
    </lineage>
</organism>
<reference evidence="4" key="1">
    <citation type="submission" date="2016-10" db="EMBL/GenBank/DDBJ databases">
        <authorList>
            <person name="Varghese N."/>
            <person name="Submissions S."/>
        </authorList>
    </citation>
    <scope>NUCLEOTIDE SEQUENCE [LARGE SCALE GENOMIC DNA]</scope>
    <source>
        <strain evidence="4">GAS369</strain>
    </source>
</reference>
<dbReference type="AlphaFoldDB" id="A0A1H1TGP5"/>
<accession>A0A1H1TGP5</accession>
<feature type="compositionally biased region" description="Polar residues" evidence="1">
    <location>
        <begin position="190"/>
        <end position="199"/>
    </location>
</feature>
<keyword evidence="4" id="KW-1185">Reference proteome</keyword>
<evidence type="ECO:0008006" key="5">
    <source>
        <dbReference type="Google" id="ProtNLM"/>
    </source>
</evidence>
<keyword evidence="2" id="KW-0812">Transmembrane</keyword>
<dbReference type="EMBL" id="LT629750">
    <property type="protein sequence ID" value="SDS59324.1"/>
    <property type="molecule type" value="Genomic_DNA"/>
</dbReference>
<dbReference type="RefSeq" id="WP_146687468.1">
    <property type="nucleotide sequence ID" value="NZ_LT629750.1"/>
</dbReference>
<evidence type="ECO:0000256" key="2">
    <source>
        <dbReference type="SAM" id="Phobius"/>
    </source>
</evidence>
<proteinExistence type="predicted"/>
<feature type="transmembrane region" description="Helical" evidence="2">
    <location>
        <begin position="33"/>
        <end position="56"/>
    </location>
</feature>
<evidence type="ECO:0000313" key="4">
    <source>
        <dbReference type="Proteomes" id="UP000243904"/>
    </source>
</evidence>
<feature type="compositionally biased region" description="Basic and acidic residues" evidence="1">
    <location>
        <begin position="123"/>
        <end position="135"/>
    </location>
</feature>
<feature type="compositionally biased region" description="Basic and acidic residues" evidence="1">
    <location>
        <begin position="162"/>
        <end position="181"/>
    </location>
</feature>
<evidence type="ECO:0000313" key="3">
    <source>
        <dbReference type="EMBL" id="SDS59324.1"/>
    </source>
</evidence>
<keyword evidence="2" id="KW-0472">Membrane</keyword>
<evidence type="ECO:0000256" key="1">
    <source>
        <dbReference type="SAM" id="MobiDB-lite"/>
    </source>
</evidence>
<name>A0A1H1TGP5_9BRAD</name>
<gene>
    <name evidence="3" type="ORF">SAMN05444158_2539</name>
</gene>
<sequence>MIIVLLIAGIAFLLAGLAGIALGIPVKEFSFGNTLILAGVISACTGIVTLCLSVVVRELQAIGVRLGSDVTATQRAMFPTPLPAANALRDKAPENAGFPFSRDQAGAARAGDAEPTAASPPPWHEETAVRDRVRNEAPPLPEPATEALSLRQRRNLLFSSTSRKERERVEGRINDPAEADSHPASGAGPSKSSEVSSATFEDAWPQSERGRAADAPPQWRGGRTPSTFTEAGGAPGTGRQAPTAGNEEQSGVAVLKSGVVDGMAYSLYSDGSIEAQMPEGMMRFASIDELRAHLDQRS</sequence>
<feature type="compositionally biased region" description="Low complexity" evidence="1">
    <location>
        <begin position="105"/>
        <end position="117"/>
    </location>
</feature>
<dbReference type="Proteomes" id="UP000243904">
    <property type="component" value="Chromosome I"/>
</dbReference>